<dbReference type="SUPFAM" id="SSF63829">
    <property type="entry name" value="Calcium-dependent phosphotriesterase"/>
    <property type="match status" value="1"/>
</dbReference>
<protein>
    <submittedName>
        <fullName evidence="2">Uncharacterized protein</fullName>
    </submittedName>
</protein>
<keyword evidence="1" id="KW-0732">Signal</keyword>
<gene>
    <name evidence="2" type="ORF">SCD92_02980</name>
</gene>
<accession>A0ABU4RTU4</accession>
<dbReference type="PROSITE" id="PS51257">
    <property type="entry name" value="PROKAR_LIPOPROTEIN"/>
    <property type="match status" value="1"/>
</dbReference>
<reference evidence="2 3" key="1">
    <citation type="submission" date="2023-11" db="EMBL/GenBank/DDBJ databases">
        <title>Gilvimarinus fulvus sp. nov., isolated from the surface of Kelp.</title>
        <authorList>
            <person name="Sun Y.Y."/>
            <person name="Gong Y."/>
            <person name="Du Z.J."/>
        </authorList>
    </citation>
    <scope>NUCLEOTIDE SEQUENCE [LARGE SCALE GENOMIC DNA]</scope>
    <source>
        <strain evidence="2 3">SDUM040013</strain>
    </source>
</reference>
<sequence>MKTVLLLTYLIAVFVTLCACGSDSSTTGNATPATIDLPIETEGVLQEDFPLANYIGFSDETLSIRYPKSVSVDFPSLYVLSESGAVGEVDAAEESLPYTRFAEYFPGTVDMVMTDAGTWSVEGNQNLTLNETNGSQTWSFAAGDQLTELAINQQGWVYARNRARLIQFSVSNPAEYTDYELSVSGELAGVAFFEGHLYLMEADNQAVRVHMFDTLDSMNRLYSWLVPELAGLPVSDLDILPDGRVVVSIDSSDNNLIVLADKQQRDEPPLPATVTLNEVDRMTLPDVIRQPSGLWRSQEGFWYVLTDQSEVFKLDASFDVLARIEVVYEHTLCNQGCTEAISGTDEAIFVLNDEGYVAQLSMSLPEHPKVAEYQMNIVGQDNEILRFAGMGGDTEQNQFYFVNHEASDQTSELIIVDDGFIPLSRTPVFSNQEVDLPVSMYDVVGVSYYQGSVYVLSEQYRQVLKLSTSGEIEEVYSVASEAVEEPSDLFIENNMLYLIGDHEDAQETPPLVQFQLP</sequence>
<dbReference type="EMBL" id="JAXAFO010000003">
    <property type="protein sequence ID" value="MDX6848308.1"/>
    <property type="molecule type" value="Genomic_DNA"/>
</dbReference>
<comment type="caution">
    <text evidence="2">The sequence shown here is derived from an EMBL/GenBank/DDBJ whole genome shotgun (WGS) entry which is preliminary data.</text>
</comment>
<dbReference type="Proteomes" id="UP001273505">
    <property type="component" value="Unassembled WGS sequence"/>
</dbReference>
<name>A0ABU4RTU4_9GAMM</name>
<dbReference type="RefSeq" id="WP_302722952.1">
    <property type="nucleotide sequence ID" value="NZ_JAULRU010000577.1"/>
</dbReference>
<evidence type="ECO:0000313" key="2">
    <source>
        <dbReference type="EMBL" id="MDX6848308.1"/>
    </source>
</evidence>
<evidence type="ECO:0000313" key="3">
    <source>
        <dbReference type="Proteomes" id="UP001273505"/>
    </source>
</evidence>
<proteinExistence type="predicted"/>
<organism evidence="2 3">
    <name type="scientific">Gilvimarinus gilvus</name>
    <dbReference type="NCBI Taxonomy" id="3058038"/>
    <lineage>
        <taxon>Bacteria</taxon>
        <taxon>Pseudomonadati</taxon>
        <taxon>Pseudomonadota</taxon>
        <taxon>Gammaproteobacteria</taxon>
        <taxon>Cellvibrionales</taxon>
        <taxon>Cellvibrionaceae</taxon>
        <taxon>Gilvimarinus</taxon>
    </lineage>
</organism>
<keyword evidence="3" id="KW-1185">Reference proteome</keyword>
<feature type="chain" id="PRO_5046668382" evidence="1">
    <location>
        <begin position="20"/>
        <end position="517"/>
    </location>
</feature>
<feature type="signal peptide" evidence="1">
    <location>
        <begin position="1"/>
        <end position="19"/>
    </location>
</feature>
<evidence type="ECO:0000256" key="1">
    <source>
        <dbReference type="SAM" id="SignalP"/>
    </source>
</evidence>